<keyword evidence="3" id="KW-1185">Reference proteome</keyword>
<dbReference type="EMBL" id="SRPF01000002">
    <property type="protein sequence ID" value="TGN40667.1"/>
    <property type="molecule type" value="Genomic_DNA"/>
</dbReference>
<dbReference type="Gene3D" id="3.90.850.10">
    <property type="entry name" value="Fumarylacetoacetase-like, C-terminal domain"/>
    <property type="match status" value="1"/>
</dbReference>
<gene>
    <name evidence="2" type="ORF">E5Q11_10505</name>
</gene>
<evidence type="ECO:0000313" key="2">
    <source>
        <dbReference type="EMBL" id="TGN40667.1"/>
    </source>
</evidence>
<dbReference type="PANTHER" id="PTHR43211:SF1">
    <property type="entry name" value="BLL6422 PROTEIN"/>
    <property type="match status" value="1"/>
</dbReference>
<dbReference type="GO" id="GO:0016787">
    <property type="term" value="F:hydrolase activity"/>
    <property type="evidence" value="ECO:0007669"/>
    <property type="project" value="UniProtKB-KW"/>
</dbReference>
<name>A0A4Z1BLF7_9GAMM</name>
<accession>A0A4Z1BLF7</accession>
<protein>
    <submittedName>
        <fullName evidence="2">Fumarylacetoacetate hydrolase family protein</fullName>
    </submittedName>
</protein>
<dbReference type="SUPFAM" id="SSF56529">
    <property type="entry name" value="FAH"/>
    <property type="match status" value="1"/>
</dbReference>
<reference evidence="2 3" key="1">
    <citation type="submission" date="2019-04" db="EMBL/GenBank/DDBJ databases">
        <authorList>
            <person name="Park S."/>
            <person name="Yoon J.-H."/>
        </authorList>
    </citation>
    <scope>NUCLEOTIDE SEQUENCE [LARGE SCALE GENOMIC DNA]</scope>
    <source>
        <strain evidence="2 3">HJM-18</strain>
    </source>
</reference>
<dbReference type="Pfam" id="PF01557">
    <property type="entry name" value="FAA_hydrolase"/>
    <property type="match status" value="1"/>
</dbReference>
<dbReference type="PANTHER" id="PTHR43211">
    <property type="entry name" value="FUMARYLACETOACETATE HYDROLASE"/>
    <property type="match status" value="1"/>
</dbReference>
<proteinExistence type="predicted"/>
<dbReference type="Proteomes" id="UP000298325">
    <property type="component" value="Unassembled WGS sequence"/>
</dbReference>
<evidence type="ECO:0000259" key="1">
    <source>
        <dbReference type="Pfam" id="PF01557"/>
    </source>
</evidence>
<dbReference type="AlphaFoldDB" id="A0A4Z1BLF7"/>
<feature type="domain" description="Fumarylacetoacetase-like C-terminal" evidence="1">
    <location>
        <begin position="87"/>
        <end position="273"/>
    </location>
</feature>
<evidence type="ECO:0000313" key="3">
    <source>
        <dbReference type="Proteomes" id="UP000298325"/>
    </source>
</evidence>
<keyword evidence="2" id="KW-0378">Hydrolase</keyword>
<sequence length="274" mass="29958">MPSTDSPGAFTEQWQTTHHALMNPGSDLSLPFQPLSFRDFMLYESHVINASRGLARRFMPGAYRLASAYEKLSGKTFPKFRPHPLWYQQPIYYMGNHLAFVPSGVDVNPPAYTSALDYELELGFVLARPLKNASVEAAVDAIGAFVLLNDFSARDIQLPEMRSGFGPQKSKHFLSSMAANTVDARTLLPRLDNLEGAVLINDRQVATVTTAGMQYSLGEVLAHVSRDEQLFPGELFGTGTLPGGSGMENGHWLNAGDTLTLTLSGVGDITHKIL</sequence>
<dbReference type="InterPro" id="IPR036663">
    <property type="entry name" value="Fumarylacetoacetase_C_sf"/>
</dbReference>
<dbReference type="InterPro" id="IPR011234">
    <property type="entry name" value="Fumarylacetoacetase-like_C"/>
</dbReference>
<comment type="caution">
    <text evidence="2">The sequence shown here is derived from an EMBL/GenBank/DDBJ whole genome shotgun (WGS) entry which is preliminary data.</text>
</comment>
<dbReference type="OrthoDB" id="9805307at2"/>
<organism evidence="2 3">
    <name type="scientific">Marinobacter confluentis</name>
    <dbReference type="NCBI Taxonomy" id="1697557"/>
    <lineage>
        <taxon>Bacteria</taxon>
        <taxon>Pseudomonadati</taxon>
        <taxon>Pseudomonadota</taxon>
        <taxon>Gammaproteobacteria</taxon>
        <taxon>Pseudomonadales</taxon>
        <taxon>Marinobacteraceae</taxon>
        <taxon>Marinobacter</taxon>
    </lineage>
</organism>
<dbReference type="RefSeq" id="WP_135803329.1">
    <property type="nucleotide sequence ID" value="NZ_SRPF01000002.1"/>
</dbReference>